<dbReference type="GO" id="GO:0004252">
    <property type="term" value="F:serine-type endopeptidase activity"/>
    <property type="evidence" value="ECO:0007669"/>
    <property type="project" value="InterPro"/>
</dbReference>
<evidence type="ECO:0000256" key="2">
    <source>
        <dbReference type="ARBA" id="ARBA00022763"/>
    </source>
</evidence>
<keyword evidence="2" id="KW-0227">DNA damage</keyword>
<dbReference type="InterPro" id="IPR006197">
    <property type="entry name" value="Peptidase_S24_LexA"/>
</dbReference>
<dbReference type="GO" id="GO:0006355">
    <property type="term" value="P:regulation of DNA-templated transcription"/>
    <property type="evidence" value="ECO:0007669"/>
    <property type="project" value="InterPro"/>
</dbReference>
<evidence type="ECO:0000256" key="7">
    <source>
        <dbReference type="RuleBase" id="RU003991"/>
    </source>
</evidence>
<keyword evidence="4 7" id="KW-0068">Autocatalytic cleavage</keyword>
<evidence type="ECO:0000313" key="11">
    <source>
        <dbReference type="Proteomes" id="UP000702544"/>
    </source>
</evidence>
<dbReference type="PANTHER" id="PTHR33516:SF2">
    <property type="entry name" value="LEXA REPRESSOR-RELATED"/>
    <property type="match status" value="1"/>
</dbReference>
<feature type="domain" description="Peptidase S24/S26A/S26B/S26C" evidence="8">
    <location>
        <begin position="91"/>
        <end position="157"/>
    </location>
</feature>
<organism evidence="10 11">
    <name type="scientific">Candidatus Kutchimonas denitrificans</name>
    <dbReference type="NCBI Taxonomy" id="3056748"/>
    <lineage>
        <taxon>Bacteria</taxon>
        <taxon>Pseudomonadati</taxon>
        <taxon>Gemmatimonadota</taxon>
        <taxon>Gemmatimonadia</taxon>
        <taxon>Candidatus Palauibacterales</taxon>
        <taxon>Candidatus Palauibacteraceae</taxon>
        <taxon>Candidatus Kutchimonas</taxon>
    </lineage>
</organism>
<dbReference type="InterPro" id="IPR050077">
    <property type="entry name" value="LexA_repressor"/>
</dbReference>
<dbReference type="Gene3D" id="2.10.109.10">
    <property type="entry name" value="Umud Fragment, subunit A"/>
    <property type="match status" value="1"/>
</dbReference>
<sequence length="186" mass="20745">MSEVLTAVERQIYNYLVDYLKRETFQPSVREIGSRFGIRSTKTVTEHLQSLQRKGYLDRTPSRSRALKILGLNLSPDTYTVPLYRNGAHESEDAVEARFDLDRSLACSADCFMVRVSGDRLSEHGILDGDLVVVEPCAEVSGSDLAAYEREGEIEVKAAAPEAFNGAKPVRFLGVVRAVMRSYPKN</sequence>
<keyword evidence="3 7" id="KW-0378">Hydrolase</keyword>
<evidence type="ECO:0000256" key="3">
    <source>
        <dbReference type="ARBA" id="ARBA00022801"/>
    </source>
</evidence>
<dbReference type="AlphaFoldDB" id="A0AAE4Z9X7"/>
<proteinExistence type="inferred from homology"/>
<dbReference type="Pfam" id="PF01726">
    <property type="entry name" value="LexA_DNA_bind"/>
    <property type="match status" value="1"/>
</dbReference>
<dbReference type="InterPro" id="IPR036388">
    <property type="entry name" value="WH-like_DNA-bd_sf"/>
</dbReference>
<evidence type="ECO:0000256" key="6">
    <source>
        <dbReference type="ARBA" id="ARBA00023236"/>
    </source>
</evidence>
<evidence type="ECO:0000256" key="5">
    <source>
        <dbReference type="ARBA" id="ARBA00023204"/>
    </source>
</evidence>
<evidence type="ECO:0000256" key="4">
    <source>
        <dbReference type="ARBA" id="ARBA00022813"/>
    </source>
</evidence>
<evidence type="ECO:0000259" key="8">
    <source>
        <dbReference type="Pfam" id="PF00717"/>
    </source>
</evidence>
<dbReference type="InterPro" id="IPR036390">
    <property type="entry name" value="WH_DNA-bd_sf"/>
</dbReference>
<dbReference type="PANTHER" id="PTHR33516">
    <property type="entry name" value="LEXA REPRESSOR"/>
    <property type="match status" value="1"/>
</dbReference>
<dbReference type="SUPFAM" id="SSF46785">
    <property type="entry name" value="Winged helix' DNA-binding domain"/>
    <property type="match status" value="1"/>
</dbReference>
<dbReference type="GO" id="GO:0006281">
    <property type="term" value="P:DNA repair"/>
    <property type="evidence" value="ECO:0007669"/>
    <property type="project" value="UniProtKB-KW"/>
</dbReference>
<reference evidence="10 11" key="1">
    <citation type="submission" date="2020-01" db="EMBL/GenBank/DDBJ databases">
        <title>Genomes assembled from Gulf of Kutch pelagic sediment metagenomes.</title>
        <authorList>
            <person name="Chandrashekar M."/>
            <person name="Mahajan M.S."/>
            <person name="Dave K.J."/>
            <person name="Vatsa P."/>
            <person name="Nathani N.M."/>
        </authorList>
    </citation>
    <scope>NUCLEOTIDE SEQUENCE [LARGE SCALE GENOMIC DNA]</scope>
    <source>
        <strain evidence="10">KS3-K002</strain>
    </source>
</reference>
<protein>
    <recommendedName>
        <fullName evidence="12">Repressor LexA</fullName>
    </recommendedName>
</protein>
<accession>A0AAE4Z9X7</accession>
<comment type="caution">
    <text evidence="10">The sequence shown here is derived from an EMBL/GenBank/DDBJ whole genome shotgun (WGS) entry which is preliminary data.</text>
</comment>
<dbReference type="Proteomes" id="UP000702544">
    <property type="component" value="Unassembled WGS sequence"/>
</dbReference>
<keyword evidence="6" id="KW-0742">SOS response</keyword>
<dbReference type="Gene3D" id="1.10.10.10">
    <property type="entry name" value="Winged helix-like DNA-binding domain superfamily/Winged helix DNA-binding domain"/>
    <property type="match status" value="1"/>
</dbReference>
<dbReference type="SUPFAM" id="SSF51306">
    <property type="entry name" value="LexA/Signal peptidase"/>
    <property type="match status" value="1"/>
</dbReference>
<evidence type="ECO:0000259" key="9">
    <source>
        <dbReference type="Pfam" id="PF01726"/>
    </source>
</evidence>
<evidence type="ECO:0000256" key="1">
    <source>
        <dbReference type="ARBA" id="ARBA00007484"/>
    </source>
</evidence>
<evidence type="ECO:0008006" key="12">
    <source>
        <dbReference type="Google" id="ProtNLM"/>
    </source>
</evidence>
<dbReference type="GO" id="GO:0003677">
    <property type="term" value="F:DNA binding"/>
    <property type="evidence" value="ECO:0007669"/>
    <property type="project" value="InterPro"/>
</dbReference>
<comment type="similarity">
    <text evidence="1 7">Belongs to the peptidase S24 family.</text>
</comment>
<feature type="domain" description="LexA repressor DNA-binding" evidence="9">
    <location>
        <begin position="3"/>
        <end position="66"/>
    </location>
</feature>
<dbReference type="EMBL" id="JAACAK010000112">
    <property type="protein sequence ID" value="NIR75994.1"/>
    <property type="molecule type" value="Genomic_DNA"/>
</dbReference>
<dbReference type="PRINTS" id="PR00726">
    <property type="entry name" value="LEXASERPTASE"/>
</dbReference>
<evidence type="ECO:0000313" key="10">
    <source>
        <dbReference type="EMBL" id="NIR75994.1"/>
    </source>
</evidence>
<dbReference type="Pfam" id="PF00717">
    <property type="entry name" value="Peptidase_S24"/>
    <property type="match status" value="1"/>
</dbReference>
<keyword evidence="5" id="KW-0234">DNA repair</keyword>
<dbReference type="InterPro" id="IPR006199">
    <property type="entry name" value="LexA_DNA-bd_dom"/>
</dbReference>
<dbReference type="GO" id="GO:0009432">
    <property type="term" value="P:SOS response"/>
    <property type="evidence" value="ECO:0007669"/>
    <property type="project" value="UniProtKB-KW"/>
</dbReference>
<dbReference type="GO" id="GO:0006508">
    <property type="term" value="P:proteolysis"/>
    <property type="evidence" value="ECO:0007669"/>
    <property type="project" value="InterPro"/>
</dbReference>
<gene>
    <name evidence="10" type="ORF">GWO12_12940</name>
</gene>
<dbReference type="InterPro" id="IPR036286">
    <property type="entry name" value="LexA/Signal_pep-like_sf"/>
</dbReference>
<dbReference type="InterPro" id="IPR015927">
    <property type="entry name" value="Peptidase_S24_S26A/B/C"/>
</dbReference>
<name>A0AAE4Z9X7_9BACT</name>